<reference evidence="4" key="1">
    <citation type="submission" date="2020-11" db="EMBL/GenBank/DDBJ databases">
        <authorList>
            <person name="Tran Van P."/>
        </authorList>
    </citation>
    <scope>NUCLEOTIDE SEQUENCE</scope>
</reference>
<dbReference type="EMBL" id="OA578011">
    <property type="protein sequence ID" value="CAD7205980.1"/>
    <property type="molecule type" value="Genomic_DNA"/>
</dbReference>
<dbReference type="PRINTS" id="PR00501">
    <property type="entry name" value="KELCHREPEAT"/>
</dbReference>
<keyword evidence="2" id="KW-0677">Repeat</keyword>
<name>A0A7R8ZGZ0_TIMDO</name>
<dbReference type="PANTHER" id="PTHR24412:SF396">
    <property type="entry name" value="INFLUENZA VIRUS NS1A-BINDING PROTEIN"/>
    <property type="match status" value="1"/>
</dbReference>
<keyword evidence="1" id="KW-0880">Kelch repeat</keyword>
<accession>A0A7R8ZGZ0</accession>
<dbReference type="AlphaFoldDB" id="A0A7R8ZGZ0"/>
<dbReference type="Pfam" id="PF01344">
    <property type="entry name" value="Kelch_1"/>
    <property type="match status" value="4"/>
</dbReference>
<organism evidence="4">
    <name type="scientific">Timema douglasi</name>
    <name type="common">Walking stick</name>
    <dbReference type="NCBI Taxonomy" id="61478"/>
    <lineage>
        <taxon>Eukaryota</taxon>
        <taxon>Metazoa</taxon>
        <taxon>Ecdysozoa</taxon>
        <taxon>Arthropoda</taxon>
        <taxon>Hexapoda</taxon>
        <taxon>Insecta</taxon>
        <taxon>Pterygota</taxon>
        <taxon>Neoptera</taxon>
        <taxon>Polyneoptera</taxon>
        <taxon>Phasmatodea</taxon>
        <taxon>Timematodea</taxon>
        <taxon>Timematoidea</taxon>
        <taxon>Timematidae</taxon>
        <taxon>Timema</taxon>
    </lineage>
</organism>
<feature type="compositionally biased region" description="Acidic residues" evidence="3">
    <location>
        <begin position="221"/>
        <end position="238"/>
    </location>
</feature>
<evidence type="ECO:0000256" key="2">
    <source>
        <dbReference type="ARBA" id="ARBA00022737"/>
    </source>
</evidence>
<dbReference type="SMART" id="SM00612">
    <property type="entry name" value="Kelch"/>
    <property type="match status" value="4"/>
</dbReference>
<dbReference type="InterPro" id="IPR006652">
    <property type="entry name" value="Kelch_1"/>
</dbReference>
<evidence type="ECO:0000256" key="3">
    <source>
        <dbReference type="SAM" id="MobiDB-lite"/>
    </source>
</evidence>
<dbReference type="Gene3D" id="2.120.10.80">
    <property type="entry name" value="Kelch-type beta propeller"/>
    <property type="match status" value="1"/>
</dbReference>
<evidence type="ECO:0000256" key="1">
    <source>
        <dbReference type="ARBA" id="ARBA00022441"/>
    </source>
</evidence>
<dbReference type="PANTHER" id="PTHR24412">
    <property type="entry name" value="KELCH PROTEIN"/>
    <property type="match status" value="1"/>
</dbReference>
<feature type="region of interest" description="Disordered" evidence="3">
    <location>
        <begin position="215"/>
        <end position="264"/>
    </location>
</feature>
<evidence type="ECO:0000313" key="4">
    <source>
        <dbReference type="EMBL" id="CAD7205980.1"/>
    </source>
</evidence>
<dbReference type="SUPFAM" id="SSF117281">
    <property type="entry name" value="Kelch motif"/>
    <property type="match status" value="1"/>
</dbReference>
<gene>
    <name evidence="4" type="ORF">TDIB3V08_LOCUS12129</name>
</gene>
<protein>
    <submittedName>
        <fullName evidence="4">Uncharacterized protein</fullName>
    </submittedName>
</protein>
<sequence length="264" mass="28831">MSTERISAQYVNRTYLGTICQQNVYTPNASTLEMWVCDLNDKIYCVGGWNGQVGIKQCDVFDPETSQWTNIAPLLTGQCRAGVCSMNGLVFAAGGCDAWNCLSSVEVYDPQTDTWTYIKNMITARRGCGLAMFKDKLYAVGGSDGTHSLCSTEIYDSVEKTWTPGPNMTTSRANVGIAVIGSRLYAVGGFSGKTFLNSIEYLDDKTDEWTTFVPKFSSNQTDEEKELVSNDSEDDSANGDDLRSENNDSSNLSIENCGEALVAS</sequence>
<dbReference type="InterPro" id="IPR015915">
    <property type="entry name" value="Kelch-typ_b-propeller"/>
</dbReference>
<proteinExistence type="predicted"/>